<dbReference type="GeneID" id="75076378"/>
<organism evidence="1 2">
    <name type="scientific">Fusobacterium necrophorum subsp. funduliforme B35</name>
    <dbReference type="NCBI Taxonomy" id="1226633"/>
    <lineage>
        <taxon>Bacteria</taxon>
        <taxon>Fusobacteriati</taxon>
        <taxon>Fusobacteriota</taxon>
        <taxon>Fusobacteriia</taxon>
        <taxon>Fusobacteriales</taxon>
        <taxon>Fusobacteriaceae</taxon>
        <taxon>Fusobacterium</taxon>
    </lineage>
</organism>
<dbReference type="Proteomes" id="UP000031184">
    <property type="component" value="Unassembled WGS sequence"/>
</dbReference>
<comment type="caution">
    <text evidence="1">The sequence shown here is derived from an EMBL/GenBank/DDBJ whole genome shotgun (WGS) entry which is preliminary data.</text>
</comment>
<evidence type="ECO:0000313" key="2">
    <source>
        <dbReference type="Proteomes" id="UP000031184"/>
    </source>
</evidence>
<name>A0A017H4B6_9FUSO</name>
<evidence type="ECO:0000313" key="1">
    <source>
        <dbReference type="EMBL" id="KID48937.1"/>
    </source>
</evidence>
<reference evidence="1 2" key="1">
    <citation type="submission" date="2013-08" db="EMBL/GenBank/DDBJ databases">
        <title>An opportunistic ruminal bacterium that causes liver abscesses in cattle.</title>
        <authorList>
            <person name="Benahmed F.H."/>
            <person name="Rasmussen M."/>
            <person name="Harbottle H."/>
            <person name="Soppet D."/>
            <person name="Nagaraja T.G."/>
            <person name="Davidson M."/>
        </authorList>
    </citation>
    <scope>NUCLEOTIDE SEQUENCE [LARGE SCALE GENOMIC DNA]</scope>
    <source>
        <strain evidence="1 2">B35</strain>
    </source>
</reference>
<proteinExistence type="predicted"/>
<dbReference type="RefSeq" id="WP_005955504.1">
    <property type="nucleotide sequence ID" value="NZ_AOJP01000007.1"/>
</dbReference>
<dbReference type="EMBL" id="AUZI01000019">
    <property type="protein sequence ID" value="KID48937.1"/>
    <property type="molecule type" value="Genomic_DNA"/>
</dbReference>
<sequence length="130" mass="15210">MRGIILVLAAIIIGIALMSRPDRLTEIENAEQTALSLKHLRVSLEQYYQEYKSYPKDLTQDEKFLEIYGKKELDGTRAYGDKKENNELHILEDFREVSDDGGWNYNPTTGEIRANLEFDSYHQKIDWHVM</sequence>
<dbReference type="PATRIC" id="fig|1226633.4.peg.1523"/>
<dbReference type="AlphaFoldDB" id="A0A017H4B6"/>
<evidence type="ECO:0008006" key="3">
    <source>
        <dbReference type="Google" id="ProtNLM"/>
    </source>
</evidence>
<dbReference type="OrthoDB" id="90429at2"/>
<gene>
    <name evidence="1" type="ORF">C095_07560</name>
</gene>
<accession>A0A017H4B6</accession>
<protein>
    <recommendedName>
        <fullName evidence="3">Type II secretion system protein G</fullName>
    </recommendedName>
</protein>